<dbReference type="EMBL" id="JANLCK010000015">
    <property type="protein sequence ID" value="MCS5727851.1"/>
    <property type="molecule type" value="Genomic_DNA"/>
</dbReference>
<sequence>MTETLTRALHWRRRPEGLWVATDAESRPLGIITERWVHGFVLTSRSGKDLGTYRSLDEAKAALEATV</sequence>
<evidence type="ECO:0008006" key="3">
    <source>
        <dbReference type="Google" id="ProtNLM"/>
    </source>
</evidence>
<evidence type="ECO:0000313" key="1">
    <source>
        <dbReference type="EMBL" id="MCS5727851.1"/>
    </source>
</evidence>
<organism evidence="1 2">
    <name type="scientific">Herbiconiux oxytropis</name>
    <dbReference type="NCBI Taxonomy" id="2970915"/>
    <lineage>
        <taxon>Bacteria</taxon>
        <taxon>Bacillati</taxon>
        <taxon>Actinomycetota</taxon>
        <taxon>Actinomycetes</taxon>
        <taxon>Micrococcales</taxon>
        <taxon>Microbacteriaceae</taxon>
        <taxon>Herbiconiux</taxon>
    </lineage>
</organism>
<comment type="caution">
    <text evidence="1">The sequence shown here is derived from an EMBL/GenBank/DDBJ whole genome shotgun (WGS) entry which is preliminary data.</text>
</comment>
<proteinExistence type="predicted"/>
<reference evidence="1" key="1">
    <citation type="submission" date="2022-08" db="EMBL/GenBank/DDBJ databases">
        <authorList>
            <person name="Deng Y."/>
            <person name="Han X.-F."/>
            <person name="Zhang Y.-Q."/>
        </authorList>
    </citation>
    <scope>NUCLEOTIDE SEQUENCE</scope>
    <source>
        <strain evidence="1">CPCC 203407</strain>
    </source>
</reference>
<accession>A0AA42BVW5</accession>
<evidence type="ECO:0000313" key="2">
    <source>
        <dbReference type="Proteomes" id="UP001165587"/>
    </source>
</evidence>
<keyword evidence="2" id="KW-1185">Reference proteome</keyword>
<protein>
    <recommendedName>
        <fullName evidence="3">CBS domain-containing protein</fullName>
    </recommendedName>
</protein>
<gene>
    <name evidence="1" type="ORF">N1028_18295</name>
</gene>
<dbReference type="AlphaFoldDB" id="A0AA42BVW5"/>
<name>A0AA42BVW5_9MICO</name>
<dbReference type="Proteomes" id="UP001165587">
    <property type="component" value="Unassembled WGS sequence"/>
</dbReference>
<dbReference type="RefSeq" id="WP_259530914.1">
    <property type="nucleotide sequence ID" value="NZ_JANLCK010000015.1"/>
</dbReference>